<organism evidence="1 2">
    <name type="scientific">Erpetoichthys calabaricus</name>
    <name type="common">Rope fish</name>
    <name type="synonym">Calamoichthys calabaricus</name>
    <dbReference type="NCBI Taxonomy" id="27687"/>
    <lineage>
        <taxon>Eukaryota</taxon>
        <taxon>Metazoa</taxon>
        <taxon>Chordata</taxon>
        <taxon>Craniata</taxon>
        <taxon>Vertebrata</taxon>
        <taxon>Euteleostomi</taxon>
        <taxon>Actinopterygii</taxon>
        <taxon>Polypteriformes</taxon>
        <taxon>Polypteridae</taxon>
        <taxon>Erpetoichthys</taxon>
    </lineage>
</organism>
<reference evidence="1" key="1">
    <citation type="submission" date="2021-06" db="EMBL/GenBank/DDBJ databases">
        <authorList>
            <consortium name="Wellcome Sanger Institute Data Sharing"/>
        </authorList>
    </citation>
    <scope>NUCLEOTIDE SEQUENCE [LARGE SCALE GENOMIC DNA]</scope>
</reference>
<proteinExistence type="predicted"/>
<evidence type="ECO:0000313" key="2">
    <source>
        <dbReference type="Proteomes" id="UP000694620"/>
    </source>
</evidence>
<dbReference type="AlphaFoldDB" id="A0A8C4XCR4"/>
<reference evidence="1" key="3">
    <citation type="submission" date="2025-09" db="UniProtKB">
        <authorList>
            <consortium name="Ensembl"/>
        </authorList>
    </citation>
    <scope>IDENTIFICATION</scope>
</reference>
<reference evidence="1" key="2">
    <citation type="submission" date="2025-08" db="UniProtKB">
        <authorList>
            <consortium name="Ensembl"/>
        </authorList>
    </citation>
    <scope>IDENTIFICATION</scope>
</reference>
<dbReference type="GeneTree" id="ENSGT00940000161852"/>
<dbReference type="SUPFAM" id="SSF54236">
    <property type="entry name" value="Ubiquitin-like"/>
    <property type="match status" value="1"/>
</dbReference>
<accession>A0A8C4XCR4</accession>
<dbReference type="InterPro" id="IPR029071">
    <property type="entry name" value="Ubiquitin-like_domsf"/>
</dbReference>
<protein>
    <submittedName>
        <fullName evidence="1">Uncharacterized protein</fullName>
    </submittedName>
</protein>
<keyword evidence="2" id="KW-1185">Reference proteome</keyword>
<dbReference type="Ensembl" id="ENSECRT00000021806.1">
    <property type="protein sequence ID" value="ENSECRP00000021342.1"/>
    <property type="gene ID" value="ENSECRG00000014367.1"/>
</dbReference>
<evidence type="ECO:0000313" key="1">
    <source>
        <dbReference type="Ensembl" id="ENSECRP00000021342.1"/>
    </source>
</evidence>
<sequence>STPARNLSFLETPFKQRKSLATRMEEVLGIQAKFPNKIWVITEWYPKEEYPPLLDKTNQAFYLFVKNTRLANDHKDEDGFPCMTYASQEMFGSMVDG</sequence>
<dbReference type="Gene3D" id="3.10.20.90">
    <property type="entry name" value="Phosphatidylinositol 3-kinase Catalytic Subunit, Chain A, domain 1"/>
    <property type="match status" value="2"/>
</dbReference>
<dbReference type="Proteomes" id="UP000694620">
    <property type="component" value="Chromosome 18"/>
</dbReference>
<name>A0A8C4XCR4_ERPCA</name>